<name>S4A6W1_9ACTN</name>
<accession>S4A6W1</accession>
<feature type="transmembrane region" description="Helical" evidence="5">
    <location>
        <begin position="127"/>
        <end position="149"/>
    </location>
</feature>
<evidence type="ECO:0000256" key="2">
    <source>
        <dbReference type="ARBA" id="ARBA00022692"/>
    </source>
</evidence>
<feature type="transmembrane region" description="Helical" evidence="5">
    <location>
        <begin position="59"/>
        <end position="76"/>
    </location>
</feature>
<evidence type="ECO:0000256" key="3">
    <source>
        <dbReference type="ARBA" id="ARBA00022989"/>
    </source>
</evidence>
<dbReference type="OrthoDB" id="3711263at2"/>
<reference evidence="6 7" key="1">
    <citation type="submission" date="2013-02" db="EMBL/GenBank/DDBJ databases">
        <title>Draft Genome Sequence of Streptomyces aurantiacus, Which Produces Setomimycin.</title>
        <authorList>
            <person name="Gruening B.A."/>
            <person name="Praeg A."/>
            <person name="Erxleben A."/>
            <person name="Guenther S."/>
            <person name="Mueller M."/>
        </authorList>
    </citation>
    <scope>NUCLEOTIDE SEQUENCE [LARGE SCALE GENOMIC DNA]</scope>
    <source>
        <strain evidence="6 7">JA 4570</strain>
    </source>
</reference>
<dbReference type="GO" id="GO:0006457">
    <property type="term" value="P:protein folding"/>
    <property type="evidence" value="ECO:0007669"/>
    <property type="project" value="InterPro"/>
</dbReference>
<dbReference type="Pfam" id="PF02600">
    <property type="entry name" value="DsbB"/>
    <property type="match status" value="1"/>
</dbReference>
<dbReference type="Proteomes" id="UP000014629">
    <property type="component" value="Unassembled WGS sequence"/>
</dbReference>
<dbReference type="PATRIC" id="fig|1286094.4.peg.474"/>
<evidence type="ECO:0000313" key="7">
    <source>
        <dbReference type="Proteomes" id="UP000014629"/>
    </source>
</evidence>
<evidence type="ECO:0000256" key="4">
    <source>
        <dbReference type="ARBA" id="ARBA00023136"/>
    </source>
</evidence>
<dbReference type="InterPro" id="IPR003752">
    <property type="entry name" value="DiS_bond_form_DsbB/BdbC"/>
</dbReference>
<proteinExistence type="predicted"/>
<dbReference type="GO" id="GO:0015035">
    <property type="term" value="F:protein-disulfide reductase activity"/>
    <property type="evidence" value="ECO:0007669"/>
    <property type="project" value="InterPro"/>
</dbReference>
<evidence type="ECO:0000256" key="1">
    <source>
        <dbReference type="ARBA" id="ARBA00004141"/>
    </source>
</evidence>
<comment type="caution">
    <text evidence="6">The sequence shown here is derived from an EMBL/GenBank/DDBJ whole genome shotgun (WGS) entry which is preliminary data.</text>
</comment>
<feature type="transmembrane region" description="Helical" evidence="5">
    <location>
        <begin position="169"/>
        <end position="187"/>
    </location>
</feature>
<keyword evidence="2 5" id="KW-0812">Transmembrane</keyword>
<evidence type="ECO:0000313" key="6">
    <source>
        <dbReference type="EMBL" id="EPH46515.1"/>
    </source>
</evidence>
<dbReference type="SUPFAM" id="SSF158442">
    <property type="entry name" value="DsbB-like"/>
    <property type="match status" value="1"/>
</dbReference>
<comment type="subcellular location">
    <subcellularLocation>
        <location evidence="1">Membrane</location>
        <topology evidence="1">Multi-pass membrane protein</topology>
    </subcellularLocation>
</comment>
<dbReference type="AlphaFoldDB" id="S4A6W1"/>
<keyword evidence="3 5" id="KW-1133">Transmembrane helix</keyword>
<dbReference type="Gene3D" id="1.20.1550.10">
    <property type="entry name" value="DsbB-like"/>
    <property type="match status" value="1"/>
</dbReference>
<keyword evidence="4 5" id="KW-0472">Membrane</keyword>
<dbReference type="RefSeq" id="WP_016638621.1">
    <property type="nucleotide sequence ID" value="NZ_AOPZ01000017.1"/>
</dbReference>
<gene>
    <name evidence="6" type="ORF">STRAU_0487</name>
</gene>
<dbReference type="InterPro" id="IPR023380">
    <property type="entry name" value="DsbB-like_sf"/>
</dbReference>
<dbReference type="EMBL" id="AOPZ01000017">
    <property type="protein sequence ID" value="EPH46515.1"/>
    <property type="molecule type" value="Genomic_DNA"/>
</dbReference>
<evidence type="ECO:0008006" key="8">
    <source>
        <dbReference type="Google" id="ProtNLM"/>
    </source>
</evidence>
<dbReference type="GO" id="GO:0016020">
    <property type="term" value="C:membrane"/>
    <property type="evidence" value="ECO:0007669"/>
    <property type="project" value="UniProtKB-SubCell"/>
</dbReference>
<feature type="transmembrane region" description="Helical" evidence="5">
    <location>
        <begin position="88"/>
        <end position="107"/>
    </location>
</feature>
<evidence type="ECO:0000256" key="5">
    <source>
        <dbReference type="SAM" id="Phobius"/>
    </source>
</evidence>
<organism evidence="6 7">
    <name type="scientific">Streptomyces aurantiacus JA 4570</name>
    <dbReference type="NCBI Taxonomy" id="1286094"/>
    <lineage>
        <taxon>Bacteria</taxon>
        <taxon>Bacillati</taxon>
        <taxon>Actinomycetota</taxon>
        <taxon>Actinomycetes</taxon>
        <taxon>Kitasatosporales</taxon>
        <taxon>Streptomycetaceae</taxon>
        <taxon>Streptomyces</taxon>
        <taxon>Streptomyces aurantiacus group</taxon>
    </lineage>
</organism>
<protein>
    <recommendedName>
        <fullName evidence="8">Disulfide bond formation protein B</fullName>
    </recommendedName>
</protein>
<feature type="transmembrane region" description="Helical" evidence="5">
    <location>
        <begin position="22"/>
        <end position="47"/>
    </location>
</feature>
<keyword evidence="7" id="KW-1185">Reference proteome</keyword>
<sequence length="213" mass="23065">MASTTAPLRDTEGSGLLGKVQYWFACLFAAGWTGIVCAGLGVQFISWDYPCPLCVVQRMFMLLAALGAGVIVREGMTGTISGRDYMRGWGLSLVACMGGGFTAWRQTMLHILPGDEGYGSPVLGLHMYVWAWVLFMASVVAIGIVMALAHLTAGGGIPTSGAYSTVGRAVLWFVGLIIAVNLVAVFFEEGFHWFLPDDPTRYEFFYQVGILDR</sequence>